<dbReference type="AlphaFoldDB" id="A0AAV2Z5I5"/>
<organism evidence="1 2">
    <name type="scientific">Lagenidium giganteum</name>
    <dbReference type="NCBI Taxonomy" id="4803"/>
    <lineage>
        <taxon>Eukaryota</taxon>
        <taxon>Sar</taxon>
        <taxon>Stramenopiles</taxon>
        <taxon>Oomycota</taxon>
        <taxon>Peronosporomycetes</taxon>
        <taxon>Pythiales</taxon>
        <taxon>Pythiaceae</taxon>
    </lineage>
</organism>
<dbReference type="Proteomes" id="UP001146120">
    <property type="component" value="Unassembled WGS sequence"/>
</dbReference>
<gene>
    <name evidence="1" type="ORF">N0F65_006216</name>
</gene>
<accession>A0AAV2Z5I5</accession>
<sequence>MAPCTPREAKRARAETCNDAVAYVQANRGRELTKAERLDVLHLYSVLQSQAVAVAQHEPIAATVAQMLGRSSRTVQQNWARFKAEQAVAVALPPAYRQPRPSRISYNLKAKSVVQKFIRMRCETRTRTVARDVLDHLAEKGIA</sequence>
<name>A0AAV2Z5I5_9STRA</name>
<evidence type="ECO:0000313" key="1">
    <source>
        <dbReference type="EMBL" id="DBA00955.1"/>
    </source>
</evidence>
<comment type="caution">
    <text evidence="1">The sequence shown here is derived from an EMBL/GenBank/DDBJ whole genome shotgun (WGS) entry which is preliminary data.</text>
</comment>
<keyword evidence="2" id="KW-1185">Reference proteome</keyword>
<evidence type="ECO:0000313" key="2">
    <source>
        <dbReference type="Proteomes" id="UP001146120"/>
    </source>
</evidence>
<reference evidence="1" key="1">
    <citation type="submission" date="2022-11" db="EMBL/GenBank/DDBJ databases">
        <authorList>
            <person name="Morgan W.R."/>
            <person name="Tartar A."/>
        </authorList>
    </citation>
    <scope>NUCLEOTIDE SEQUENCE</scope>
    <source>
        <strain evidence="1">ARSEF 373</strain>
    </source>
</reference>
<protein>
    <recommendedName>
        <fullName evidence="3">Transposase</fullName>
    </recommendedName>
</protein>
<reference evidence="1" key="2">
    <citation type="journal article" date="2023" name="Microbiol Resour">
        <title>Decontamination and Annotation of the Draft Genome Sequence of the Oomycete Lagenidium giganteum ARSEF 373.</title>
        <authorList>
            <person name="Morgan W.R."/>
            <person name="Tartar A."/>
        </authorList>
    </citation>
    <scope>NUCLEOTIDE SEQUENCE</scope>
    <source>
        <strain evidence="1">ARSEF 373</strain>
    </source>
</reference>
<evidence type="ECO:0008006" key="3">
    <source>
        <dbReference type="Google" id="ProtNLM"/>
    </source>
</evidence>
<dbReference type="EMBL" id="DAKRPA010000055">
    <property type="protein sequence ID" value="DBA00955.1"/>
    <property type="molecule type" value="Genomic_DNA"/>
</dbReference>
<proteinExistence type="predicted"/>